<dbReference type="GeneID" id="41986281"/>
<dbReference type="Pfam" id="PF11917">
    <property type="entry name" value="DUF3435"/>
    <property type="match status" value="1"/>
</dbReference>
<comment type="caution">
    <text evidence="1">The sequence shown here is derived from an EMBL/GenBank/DDBJ whole genome shotgun (WGS) entry which is preliminary data.</text>
</comment>
<dbReference type="Proteomes" id="UP000431533">
    <property type="component" value="Unassembled WGS sequence"/>
</dbReference>
<reference evidence="1 2" key="1">
    <citation type="submission" date="2018-05" db="EMBL/GenBank/DDBJ databases">
        <title>Genome sequencing and assembly of the regulated plant pathogen Lachnellula willkommii and related sister species for the development of diagnostic species identification markers.</title>
        <authorList>
            <person name="Giroux E."/>
            <person name="Bilodeau G."/>
        </authorList>
    </citation>
    <scope>NUCLEOTIDE SEQUENCE [LARGE SCALE GENOMIC DNA]</scope>
    <source>
        <strain evidence="1 2">CBS 185.66</strain>
    </source>
</reference>
<sequence>MWPMAEIFNEKSWRAPSDVLIEFTCEFTKKYLGTKEANTFILPKIIFNPSLILSPHVALLGLIFTNDAFLAPSLISAERISELAIPPGYKQLPLRLKPEIANIPQVSPDQPLPYTTLLKWIKRLGVLTRFPQITCPYSLQYSAGNAFNQSGNISDALQNIIMQHAKINTFIKHYLQRIVTTNTQAIISGYKPQRDLIQAAYQMTR</sequence>
<dbReference type="InterPro" id="IPR021842">
    <property type="entry name" value="DUF3435"/>
</dbReference>
<name>A0A8H8R0K8_9HELO</name>
<gene>
    <name evidence="1" type="ORF">LHYA1_G006083</name>
</gene>
<evidence type="ECO:0000313" key="2">
    <source>
        <dbReference type="Proteomes" id="UP000431533"/>
    </source>
</evidence>
<dbReference type="PANTHER" id="PTHR37535:SF2">
    <property type="entry name" value="FINGER DOMAIN PROTEIN, PUTATIVE (AFU_ORTHOLOGUE AFUA_6G09300)-RELATED"/>
    <property type="match status" value="1"/>
</dbReference>
<dbReference type="PANTHER" id="PTHR37535">
    <property type="entry name" value="FLUG DOMAIN PROTEIN"/>
    <property type="match status" value="1"/>
</dbReference>
<accession>A0A8H8R0K8</accession>
<proteinExistence type="predicted"/>
<organism evidence="1 2">
    <name type="scientific">Lachnellula hyalina</name>
    <dbReference type="NCBI Taxonomy" id="1316788"/>
    <lineage>
        <taxon>Eukaryota</taxon>
        <taxon>Fungi</taxon>
        <taxon>Dikarya</taxon>
        <taxon>Ascomycota</taxon>
        <taxon>Pezizomycotina</taxon>
        <taxon>Leotiomycetes</taxon>
        <taxon>Helotiales</taxon>
        <taxon>Lachnaceae</taxon>
        <taxon>Lachnellula</taxon>
    </lineage>
</organism>
<dbReference type="EMBL" id="QGMH01000103">
    <property type="protein sequence ID" value="TVY25215.1"/>
    <property type="molecule type" value="Genomic_DNA"/>
</dbReference>
<dbReference type="AlphaFoldDB" id="A0A8H8R0K8"/>
<evidence type="ECO:0000313" key="1">
    <source>
        <dbReference type="EMBL" id="TVY25215.1"/>
    </source>
</evidence>
<protein>
    <submittedName>
        <fullName evidence="1">Uncharacterized protein</fullName>
    </submittedName>
</protein>
<dbReference type="OrthoDB" id="3544487at2759"/>
<dbReference type="RefSeq" id="XP_031004003.1">
    <property type="nucleotide sequence ID" value="XM_031151024.1"/>
</dbReference>
<keyword evidence="2" id="KW-1185">Reference proteome</keyword>